<evidence type="ECO:0000256" key="4">
    <source>
        <dbReference type="ARBA" id="ARBA00069124"/>
    </source>
</evidence>
<keyword evidence="1" id="KW-0645">Protease</keyword>
<feature type="binding site" evidence="6">
    <location>
        <begin position="200"/>
        <end position="203"/>
    </location>
    <ligand>
        <name>substrate</name>
    </ligand>
</feature>
<dbReference type="PANTHER" id="PTHR10188:SF6">
    <property type="entry name" value="N(4)-(BETA-N-ACETYLGLUCOSAMINYL)-L-ASPARAGINASE"/>
    <property type="match status" value="1"/>
</dbReference>
<reference evidence="8 9" key="1">
    <citation type="journal article" date="2014" name="Int. J. Syst. Evol. Microbiol.">
        <title>Phaeodactylibacter xiamenensis gen. nov., sp. nov., a member of the family Saprospiraceae isolated from the marine alga Phaeodactylum tricornutum.</title>
        <authorList>
            <person name="Chen Z.Jr."/>
            <person name="Lei X."/>
            <person name="Lai Q."/>
            <person name="Li Y."/>
            <person name="Zhang B."/>
            <person name="Zhang J."/>
            <person name="Zhang H."/>
            <person name="Yang L."/>
            <person name="Zheng W."/>
            <person name="Tian Y."/>
            <person name="Yu Z."/>
            <person name="Xu H.Jr."/>
            <person name="Zheng T."/>
        </authorList>
    </citation>
    <scope>NUCLEOTIDE SEQUENCE [LARGE SCALE GENOMIC DNA]</scope>
    <source>
        <strain evidence="8 9">KD52</strain>
    </source>
</reference>
<dbReference type="EMBL" id="JPOS01000002">
    <property type="protein sequence ID" value="KGE89790.1"/>
    <property type="molecule type" value="Genomic_DNA"/>
</dbReference>
<comment type="caution">
    <text evidence="8">The sequence shown here is derived from an EMBL/GenBank/DDBJ whole genome shotgun (WGS) entry which is preliminary data.</text>
</comment>
<evidence type="ECO:0000313" key="9">
    <source>
        <dbReference type="Proteomes" id="UP000029736"/>
    </source>
</evidence>
<evidence type="ECO:0000256" key="1">
    <source>
        <dbReference type="ARBA" id="ARBA00022670"/>
    </source>
</evidence>
<evidence type="ECO:0000256" key="5">
    <source>
        <dbReference type="PIRSR" id="PIRSR600246-1"/>
    </source>
</evidence>
<dbReference type="AlphaFoldDB" id="A0A098SCC1"/>
<dbReference type="Pfam" id="PF01112">
    <property type="entry name" value="Asparaginase_2"/>
    <property type="match status" value="1"/>
</dbReference>
<dbReference type="SUPFAM" id="SSF56235">
    <property type="entry name" value="N-terminal nucleophile aminohydrolases (Ntn hydrolases)"/>
    <property type="match status" value="1"/>
</dbReference>
<dbReference type="RefSeq" id="WP_044215548.1">
    <property type="nucleotide sequence ID" value="NZ_JBKAGJ010000014.1"/>
</dbReference>
<organism evidence="8 9">
    <name type="scientific">Phaeodactylibacter xiamenensis</name>
    <dbReference type="NCBI Taxonomy" id="1524460"/>
    <lineage>
        <taxon>Bacteria</taxon>
        <taxon>Pseudomonadati</taxon>
        <taxon>Bacteroidota</taxon>
        <taxon>Saprospiria</taxon>
        <taxon>Saprospirales</taxon>
        <taxon>Haliscomenobacteraceae</taxon>
        <taxon>Phaeodactylibacter</taxon>
    </lineage>
</organism>
<dbReference type="Gene3D" id="3.60.20.30">
    <property type="entry name" value="(Glycosyl)asparaginase"/>
    <property type="match status" value="1"/>
</dbReference>
<dbReference type="GO" id="GO:0008233">
    <property type="term" value="F:peptidase activity"/>
    <property type="evidence" value="ECO:0007669"/>
    <property type="project" value="UniProtKB-KW"/>
</dbReference>
<sequence>MSTYSLAIHGGAGTILRSEMTEEQEASHRRALQQALAAGEQALAAGGSALTAVETAVKSLEDCEYFNAGRGSVFTHDGRNEMDASIMCGATLNAGAVAMVEGVKNPISLSRMVMERSDHVFLCGPGAQEFARDLEVPILEPDYFFSDFRYQQLEEARAKNRVQLDHSDKFGTVGAVALDLRGNLAAATSTGGLTNKRYGRVGDSSVIGAGTYANNATCAVSCTGYGEYFLRGVVAYDVSCLMEYQGLSLAEAADRVINHKQAAMGGDGGLIAVGHKGEIALPFNSEGMYRGWVRKGEKAVVAIYRS</sequence>
<evidence type="ECO:0000256" key="2">
    <source>
        <dbReference type="ARBA" id="ARBA00022801"/>
    </source>
</evidence>
<keyword evidence="9" id="KW-1185">Reference proteome</keyword>
<dbReference type="PANTHER" id="PTHR10188">
    <property type="entry name" value="L-ASPARAGINASE"/>
    <property type="match status" value="1"/>
</dbReference>
<feature type="active site" description="Nucleophile" evidence="5">
    <location>
        <position position="172"/>
    </location>
</feature>
<dbReference type="Proteomes" id="UP000029736">
    <property type="component" value="Unassembled WGS sequence"/>
</dbReference>
<dbReference type="GO" id="GO:0006508">
    <property type="term" value="P:proteolysis"/>
    <property type="evidence" value="ECO:0007669"/>
    <property type="project" value="UniProtKB-KW"/>
</dbReference>
<feature type="binding site" evidence="6">
    <location>
        <begin position="223"/>
        <end position="226"/>
    </location>
    <ligand>
        <name>substrate</name>
    </ligand>
</feature>
<proteinExistence type="predicted"/>
<protein>
    <recommendedName>
        <fullName evidence="4">Isoaspartyl peptidase</fullName>
    </recommendedName>
</protein>
<keyword evidence="2" id="KW-0378">Hydrolase</keyword>
<evidence type="ECO:0000313" key="8">
    <source>
        <dbReference type="EMBL" id="KGE89790.1"/>
    </source>
</evidence>
<gene>
    <name evidence="8" type="ORF">IX84_00230</name>
</gene>
<dbReference type="OrthoDB" id="9780217at2"/>
<dbReference type="InterPro" id="IPR000246">
    <property type="entry name" value="Peptidase_T2"/>
</dbReference>
<dbReference type="InterPro" id="IPR029055">
    <property type="entry name" value="Ntn_hydrolases_N"/>
</dbReference>
<evidence type="ECO:0000256" key="6">
    <source>
        <dbReference type="PIRSR" id="PIRSR600246-2"/>
    </source>
</evidence>
<name>A0A098SCC1_9BACT</name>
<accession>A0A098SCC1</accession>
<evidence type="ECO:0000256" key="3">
    <source>
        <dbReference type="ARBA" id="ARBA00022813"/>
    </source>
</evidence>
<feature type="site" description="Cleavage; by autolysis" evidence="7">
    <location>
        <begin position="171"/>
        <end position="172"/>
    </location>
</feature>
<dbReference type="CDD" id="cd04701">
    <property type="entry name" value="Asparaginase_2"/>
    <property type="match status" value="1"/>
</dbReference>
<keyword evidence="3" id="KW-0068">Autocatalytic cleavage</keyword>
<dbReference type="GO" id="GO:0016811">
    <property type="term" value="F:hydrolase activity, acting on carbon-nitrogen (but not peptide) bonds, in linear amides"/>
    <property type="evidence" value="ECO:0007669"/>
    <property type="project" value="UniProtKB-ARBA"/>
</dbReference>
<dbReference type="STRING" id="1524460.IX84_00230"/>
<evidence type="ECO:0000256" key="7">
    <source>
        <dbReference type="PIRSR" id="PIRSR600246-3"/>
    </source>
</evidence>
<dbReference type="FunFam" id="3.60.20.30:FF:000001">
    <property type="entry name" value="Isoaspartyl peptidase/L-asparaginase"/>
    <property type="match status" value="1"/>
</dbReference>